<dbReference type="EMBL" id="JXNU01000003">
    <property type="protein sequence ID" value="KKF36272.1"/>
    <property type="molecule type" value="Genomic_DNA"/>
</dbReference>
<proteinExistence type="predicted"/>
<dbReference type="Proteomes" id="UP000033924">
    <property type="component" value="Unassembled WGS sequence"/>
</dbReference>
<dbReference type="PATRIC" id="fig|65700.7.peg.3478"/>
<dbReference type="RefSeq" id="WP_016190780.1">
    <property type="nucleotide sequence ID" value="NZ_CP013970.1"/>
</dbReference>
<dbReference type="STRING" id="65700.SY86_13825"/>
<organism evidence="2 3">
    <name type="scientific">Erwinia tracheiphila</name>
    <dbReference type="NCBI Taxonomy" id="65700"/>
    <lineage>
        <taxon>Bacteria</taxon>
        <taxon>Pseudomonadati</taxon>
        <taxon>Pseudomonadota</taxon>
        <taxon>Gammaproteobacteria</taxon>
        <taxon>Enterobacterales</taxon>
        <taxon>Erwiniaceae</taxon>
        <taxon>Erwinia</taxon>
    </lineage>
</organism>
<evidence type="ECO:0000313" key="2">
    <source>
        <dbReference type="EMBL" id="KKF36272.1"/>
    </source>
</evidence>
<accession>A0A0M2KG00</accession>
<reference evidence="1" key="3">
    <citation type="submission" date="2016-01" db="EMBL/GenBank/DDBJ databases">
        <authorList>
            <person name="Oliw E.H."/>
        </authorList>
    </citation>
    <scope>NUCLEOTIDE SEQUENCE [LARGE SCALE GENOMIC DNA]</scope>
    <source>
        <strain evidence="1">MDcuke</strain>
    </source>
</reference>
<dbReference type="Proteomes" id="UP000264980">
    <property type="component" value="Chromosome"/>
</dbReference>
<sequence>MLGRLRGAGAHYAALFMPFHHNIAFQPGEQTWCFYLYIGTTNSPLLAAAPFDADDGDREDKT</sequence>
<protein>
    <submittedName>
        <fullName evidence="2">Uncharacterized protein</fullName>
    </submittedName>
</protein>
<evidence type="ECO:0000313" key="4">
    <source>
        <dbReference type="Proteomes" id="UP000264980"/>
    </source>
</evidence>
<evidence type="ECO:0000313" key="3">
    <source>
        <dbReference type="Proteomes" id="UP000033924"/>
    </source>
</evidence>
<reference evidence="4" key="2">
    <citation type="submission" date="2016-01" db="EMBL/GenBank/DDBJ databases">
        <authorList>
            <person name="Shapiro L."/>
        </authorList>
    </citation>
    <scope>NUCLEOTIDE SEQUENCE [LARGE SCALE GENOMIC DNA]</scope>
    <source>
        <strain evidence="4">MDcuke</strain>
    </source>
</reference>
<name>A0A0M2KG00_9GAMM</name>
<keyword evidence="3" id="KW-1185">Reference proteome</keyword>
<gene>
    <name evidence="1" type="ORF">AV903_17320</name>
    <name evidence="2" type="ORF">SY86_13825</name>
</gene>
<dbReference type="EMBL" id="CP013970">
    <property type="protein sequence ID" value="AXF77400.1"/>
    <property type="molecule type" value="Genomic_DNA"/>
</dbReference>
<dbReference type="AlphaFoldDB" id="A0A0M2KG00"/>
<reference evidence="2 3" key="1">
    <citation type="submission" date="2015-01" db="EMBL/GenBank/DDBJ databases">
        <title>Erwinia tracheiphila.</title>
        <authorList>
            <person name="Shapiro L.R."/>
        </authorList>
    </citation>
    <scope>NUCLEOTIDE SEQUENCE [LARGE SCALE GENOMIC DNA]</scope>
    <source>
        <strain evidence="2 3">BuffGH</strain>
    </source>
</reference>
<evidence type="ECO:0000313" key="1">
    <source>
        <dbReference type="EMBL" id="AXF77400.1"/>
    </source>
</evidence>